<keyword evidence="4" id="KW-1185">Reference proteome</keyword>
<dbReference type="PANTHER" id="PTHR46082:SF6">
    <property type="entry name" value="AAA+ ATPASE DOMAIN-CONTAINING PROTEIN-RELATED"/>
    <property type="match status" value="1"/>
</dbReference>
<dbReference type="Proteomes" id="UP000649955">
    <property type="component" value="Unassembled WGS sequence"/>
</dbReference>
<name>A0ABQ3K7N5_9PSEU</name>
<dbReference type="InterPro" id="IPR056681">
    <property type="entry name" value="DUF7779"/>
</dbReference>
<dbReference type="PANTHER" id="PTHR46082">
    <property type="entry name" value="ATP/GTP-BINDING PROTEIN-RELATED"/>
    <property type="match status" value="1"/>
</dbReference>
<accession>A0ABQ3K7N5</accession>
<evidence type="ECO:0000313" key="3">
    <source>
        <dbReference type="EMBL" id="GHG01522.1"/>
    </source>
</evidence>
<sequence length="667" mass="72613">MGRDLTVTNNYAPVAPVFAQVVSPQVAGVAEVIGRDHELAELRAGFAAPRKKRAPMVQVITGMGGVGKTSLARAYAQQHLDDYGVVWWVRAEDSTAVDGEYRGLLELVYSTAEAKLVRNAVQIATAWLAESRQPWLLVLDNVPDSAALRGLIPARGNGHVLVTSQAHHWPNAHAVHHVTPLAADAAVELLTTMSQDTDTTAAAELAEELGGLPLALAQAASFTAVNGIDLATYLRFYRERSADLHADGQPDDYPHTLATTWLLAIGKLSPTARQVLDTIAYFAPDSIPTSVLQPLASDEFTLTKAVGELLSHSLVNRGAEGSITVHRLIQAVTRHRIGDGSKQAARACDLVNTALPQRPLTLQTMEEFNRLNSHALTVVGHIPKDPSTFDLRYNLAFLHGDLGNARTAVAQLETLVDDISPALGIEDERVLRARHGVAFWVETSDTPRAQSLLLDLLEVQTRVLGAEHPDTLITRHDLATAYIILGETDLAHRMLEELLPVRARVIGPKHVYTLATRSRVANCLAQIERFDEAITISKELLVDAIDTLGALHLDTIELRKSYANVIGEAGDPTTARDLYLEVVDQFTDQRGPYHRSTLIAQLELAIWTAQAGNAQRAMSLVLRLLIRLRISLGKSNALVKQFEDALNTIQGGPPHRAAGKQVNKRKS</sequence>
<feature type="domain" description="DUF7779" evidence="2">
    <location>
        <begin position="264"/>
        <end position="339"/>
    </location>
</feature>
<dbReference type="Pfam" id="PF25000">
    <property type="entry name" value="DUF7779"/>
    <property type="match status" value="1"/>
</dbReference>
<dbReference type="InterPro" id="IPR027417">
    <property type="entry name" value="P-loop_NTPase"/>
</dbReference>
<dbReference type="InterPro" id="IPR041664">
    <property type="entry name" value="AAA_16"/>
</dbReference>
<feature type="domain" description="Orc1-like AAA ATPase" evidence="1">
    <location>
        <begin position="32"/>
        <end position="94"/>
    </location>
</feature>
<dbReference type="EMBL" id="BNAW01000004">
    <property type="protein sequence ID" value="GHG01522.1"/>
    <property type="molecule type" value="Genomic_DNA"/>
</dbReference>
<gene>
    <name evidence="3" type="ORF">GCM10017567_15990</name>
</gene>
<dbReference type="InterPro" id="IPR053137">
    <property type="entry name" value="NLR-like"/>
</dbReference>
<protein>
    <recommendedName>
        <fullName evidence="5">Tetratricopeptide repeat protein</fullName>
    </recommendedName>
</protein>
<dbReference type="InterPro" id="IPR011990">
    <property type="entry name" value="TPR-like_helical_dom_sf"/>
</dbReference>
<proteinExistence type="predicted"/>
<organism evidence="3 4">
    <name type="scientific">Amycolatopsis bullii</name>
    <dbReference type="NCBI Taxonomy" id="941987"/>
    <lineage>
        <taxon>Bacteria</taxon>
        <taxon>Bacillati</taxon>
        <taxon>Actinomycetota</taxon>
        <taxon>Actinomycetes</taxon>
        <taxon>Pseudonocardiales</taxon>
        <taxon>Pseudonocardiaceae</taxon>
        <taxon>Amycolatopsis</taxon>
    </lineage>
</organism>
<evidence type="ECO:0000259" key="1">
    <source>
        <dbReference type="Pfam" id="PF13191"/>
    </source>
</evidence>
<evidence type="ECO:0000259" key="2">
    <source>
        <dbReference type="Pfam" id="PF25000"/>
    </source>
</evidence>
<dbReference type="RefSeq" id="WP_191307733.1">
    <property type="nucleotide sequence ID" value="NZ_BNAW01000004.1"/>
</dbReference>
<dbReference type="Gene3D" id="1.25.40.10">
    <property type="entry name" value="Tetratricopeptide repeat domain"/>
    <property type="match status" value="2"/>
</dbReference>
<dbReference type="SUPFAM" id="SSF52540">
    <property type="entry name" value="P-loop containing nucleoside triphosphate hydrolases"/>
    <property type="match status" value="1"/>
</dbReference>
<comment type="caution">
    <text evidence="3">The sequence shown here is derived from an EMBL/GenBank/DDBJ whole genome shotgun (WGS) entry which is preliminary data.</text>
</comment>
<evidence type="ECO:0000313" key="4">
    <source>
        <dbReference type="Proteomes" id="UP000649955"/>
    </source>
</evidence>
<dbReference type="Pfam" id="PF13191">
    <property type="entry name" value="AAA_16"/>
    <property type="match status" value="1"/>
</dbReference>
<dbReference type="PRINTS" id="PR00364">
    <property type="entry name" value="DISEASERSIST"/>
</dbReference>
<reference evidence="4" key="1">
    <citation type="journal article" date="2019" name="Int. J. Syst. Evol. Microbiol.">
        <title>The Global Catalogue of Microorganisms (GCM) 10K type strain sequencing project: providing services to taxonomists for standard genome sequencing and annotation.</title>
        <authorList>
            <consortium name="The Broad Institute Genomics Platform"/>
            <consortium name="The Broad Institute Genome Sequencing Center for Infectious Disease"/>
            <person name="Wu L."/>
            <person name="Ma J."/>
        </authorList>
    </citation>
    <scope>NUCLEOTIDE SEQUENCE [LARGE SCALE GENOMIC DNA]</scope>
    <source>
        <strain evidence="4">CGMCC 4.7680</strain>
    </source>
</reference>
<dbReference type="Gene3D" id="3.40.50.300">
    <property type="entry name" value="P-loop containing nucleotide triphosphate hydrolases"/>
    <property type="match status" value="1"/>
</dbReference>
<dbReference type="SUPFAM" id="SSF48452">
    <property type="entry name" value="TPR-like"/>
    <property type="match status" value="1"/>
</dbReference>
<dbReference type="Pfam" id="PF13424">
    <property type="entry name" value="TPR_12"/>
    <property type="match status" value="1"/>
</dbReference>
<evidence type="ECO:0008006" key="5">
    <source>
        <dbReference type="Google" id="ProtNLM"/>
    </source>
</evidence>